<keyword evidence="3" id="KW-1185">Reference proteome</keyword>
<dbReference type="RefSeq" id="WP_177217304.1">
    <property type="nucleotide sequence ID" value="NZ_FONY01000012.1"/>
</dbReference>
<evidence type="ECO:0000313" key="3">
    <source>
        <dbReference type="Proteomes" id="UP000199513"/>
    </source>
</evidence>
<gene>
    <name evidence="2" type="ORF">SAMN04488541_101248</name>
</gene>
<sequence length="82" mass="9604">MAKHKKNNKENEDEEHSKAHPDLKGFYVKINAFGEIECSHSIDEINQFLNKNIVDKKLKHRFGYKSDADDDTINFMYGNMDL</sequence>
<accession>A0A1I2F466</accession>
<organism evidence="2 3">
    <name type="scientific">Thermoflexibacter ruber</name>
    <dbReference type="NCBI Taxonomy" id="1003"/>
    <lineage>
        <taxon>Bacteria</taxon>
        <taxon>Pseudomonadati</taxon>
        <taxon>Bacteroidota</taxon>
        <taxon>Cytophagia</taxon>
        <taxon>Cytophagales</taxon>
        <taxon>Thermoflexibacteraceae</taxon>
        <taxon>Thermoflexibacter</taxon>
    </lineage>
</organism>
<proteinExistence type="predicted"/>
<protein>
    <submittedName>
        <fullName evidence="2">Uncharacterized protein</fullName>
    </submittedName>
</protein>
<evidence type="ECO:0000313" key="2">
    <source>
        <dbReference type="EMBL" id="SFE99436.1"/>
    </source>
</evidence>
<dbReference type="EMBL" id="FONY01000012">
    <property type="protein sequence ID" value="SFE99436.1"/>
    <property type="molecule type" value="Genomic_DNA"/>
</dbReference>
<feature type="region of interest" description="Disordered" evidence="1">
    <location>
        <begin position="1"/>
        <end position="20"/>
    </location>
</feature>
<dbReference type="STRING" id="1003.SAMN04488541_101248"/>
<evidence type="ECO:0000256" key="1">
    <source>
        <dbReference type="SAM" id="MobiDB-lite"/>
    </source>
</evidence>
<dbReference type="Proteomes" id="UP000199513">
    <property type="component" value="Unassembled WGS sequence"/>
</dbReference>
<reference evidence="3" key="1">
    <citation type="submission" date="2016-10" db="EMBL/GenBank/DDBJ databases">
        <authorList>
            <person name="Varghese N."/>
            <person name="Submissions S."/>
        </authorList>
    </citation>
    <scope>NUCLEOTIDE SEQUENCE [LARGE SCALE GENOMIC DNA]</scope>
    <source>
        <strain>GEY</strain>
        <strain evidence="3">DSM 9560</strain>
    </source>
</reference>
<dbReference type="AlphaFoldDB" id="A0A1I2F466"/>
<name>A0A1I2F466_9BACT</name>